<protein>
    <submittedName>
        <fullName evidence="1">Uncharacterized protein</fullName>
    </submittedName>
</protein>
<evidence type="ECO:0000313" key="1">
    <source>
        <dbReference type="EMBL" id="KAK1148042.1"/>
    </source>
</evidence>
<accession>A0ACC3BCM0</accession>
<sequence length="439" mass="48558">MGVSPHFPLISPTVRSALRQQKNYQVAQFITETTNGDTAEIYKQLLGYLIIHDLHISLGFFLEKVCHRDVYLVRYRPDIGEYIRFALEADFHDTIGILNKHLPGMTQACIEAYAEDAVMMDSVSRLKSAWQYLTKKQNFIRRNILRSVFNNCTGALLLLEKNLSIDQNGLQDLLLAAIRNKSEALVRHWLDRGAKTRLQEPSEAPLWAAARCGNAAIMSMLLDTDDEPFYNSSVGDRLLIVALEARNLSVVDVLIYAGADELSVPLETAVTAGHADLVDKILAHQAKTKGWIPPAPSLQLACVNGHLEIARALVKHGSKLDPRIPMALGGGNSPLMGAVSGNHPEIVKYLISRGASFDASGVFGNALQTAAFWNYHDVVVVLLQNKFEVDARAEPLPSALTIALRRGNLDIVTLLLQHRASTKDLESYDRLLCGYRVCP</sequence>
<comment type="caution">
    <text evidence="1">The sequence shown here is derived from an EMBL/GenBank/DDBJ whole genome shotgun (WGS) entry which is preliminary data.</text>
</comment>
<dbReference type="Proteomes" id="UP001177260">
    <property type="component" value="Unassembled WGS sequence"/>
</dbReference>
<name>A0ACC3BCM0_9EURO</name>
<organism evidence="1 2">
    <name type="scientific">Aspergillus melleus</name>
    <dbReference type="NCBI Taxonomy" id="138277"/>
    <lineage>
        <taxon>Eukaryota</taxon>
        <taxon>Fungi</taxon>
        <taxon>Dikarya</taxon>
        <taxon>Ascomycota</taxon>
        <taxon>Pezizomycotina</taxon>
        <taxon>Eurotiomycetes</taxon>
        <taxon>Eurotiomycetidae</taxon>
        <taxon>Eurotiales</taxon>
        <taxon>Aspergillaceae</taxon>
        <taxon>Aspergillus</taxon>
        <taxon>Aspergillus subgen. Circumdati</taxon>
    </lineage>
</organism>
<keyword evidence="2" id="KW-1185">Reference proteome</keyword>
<dbReference type="EMBL" id="JAOPJF010000009">
    <property type="protein sequence ID" value="KAK1148042.1"/>
    <property type="molecule type" value="Genomic_DNA"/>
</dbReference>
<gene>
    <name evidence="1" type="ORF">N8T08_010677</name>
</gene>
<reference evidence="1 2" key="1">
    <citation type="journal article" date="2023" name="ACS Omega">
        <title>Identification of the Neoaspergillic Acid Biosynthesis Gene Cluster by Establishing an In Vitro CRISPR-Ribonucleoprotein Genetic System in Aspergillus melleus.</title>
        <authorList>
            <person name="Yuan B."/>
            <person name="Grau M.F."/>
            <person name="Murata R.M."/>
            <person name="Torok T."/>
            <person name="Venkateswaran K."/>
            <person name="Stajich J.E."/>
            <person name="Wang C.C.C."/>
        </authorList>
    </citation>
    <scope>NUCLEOTIDE SEQUENCE [LARGE SCALE GENOMIC DNA]</scope>
    <source>
        <strain evidence="1 2">IMV 1140</strain>
    </source>
</reference>
<proteinExistence type="predicted"/>
<evidence type="ECO:0000313" key="2">
    <source>
        <dbReference type="Proteomes" id="UP001177260"/>
    </source>
</evidence>